<dbReference type="PANTHER" id="PTHR24223">
    <property type="entry name" value="ATP-BINDING CASSETTE SUB-FAMILY C"/>
    <property type="match status" value="1"/>
</dbReference>
<feature type="domain" description="ABC transporter" evidence="5">
    <location>
        <begin position="22"/>
        <end position="211"/>
    </location>
</feature>
<dbReference type="PROSITE" id="PS50893">
    <property type="entry name" value="ABC_TRANSPORTER_2"/>
    <property type="match status" value="1"/>
</dbReference>
<dbReference type="SMART" id="SM00382">
    <property type="entry name" value="AAA"/>
    <property type="match status" value="1"/>
</dbReference>
<dbReference type="InterPro" id="IPR027417">
    <property type="entry name" value="P-loop_NTPase"/>
</dbReference>
<dbReference type="Pfam" id="PF00005">
    <property type="entry name" value="ABC_tran"/>
    <property type="match status" value="1"/>
</dbReference>
<keyword evidence="3" id="KW-0547">Nucleotide-binding</keyword>
<dbReference type="GO" id="GO:0016887">
    <property type="term" value="F:ATP hydrolysis activity"/>
    <property type="evidence" value="ECO:0007669"/>
    <property type="project" value="InterPro"/>
</dbReference>
<dbReference type="SUPFAM" id="SSF52540">
    <property type="entry name" value="P-loop containing nucleoside triphosphate hydrolases"/>
    <property type="match status" value="1"/>
</dbReference>
<evidence type="ECO:0000256" key="4">
    <source>
        <dbReference type="ARBA" id="ARBA00022840"/>
    </source>
</evidence>
<dbReference type="PROSITE" id="PS00211">
    <property type="entry name" value="ABC_TRANSPORTER_1"/>
    <property type="match status" value="1"/>
</dbReference>
<dbReference type="AlphaFoldDB" id="A0AAD5SQL0"/>
<dbReference type="InterPro" id="IPR050173">
    <property type="entry name" value="ABC_transporter_C-like"/>
</dbReference>
<comment type="subcellular location">
    <subcellularLocation>
        <location evidence="1">Vacuole membrane</location>
        <topology evidence="1">Multi-pass membrane protein</topology>
    </subcellularLocation>
</comment>
<name>A0AAD5SQL0_9FUNG</name>
<keyword evidence="7" id="KW-1185">Reference proteome</keyword>
<dbReference type="GO" id="GO:0000329">
    <property type="term" value="C:fungal-type vacuole membrane"/>
    <property type="evidence" value="ECO:0007669"/>
    <property type="project" value="UniProtKB-ARBA"/>
</dbReference>
<dbReference type="Proteomes" id="UP001211907">
    <property type="component" value="Unassembled WGS sequence"/>
</dbReference>
<sequence>MIYLSRLPSDPLESKWPREGQISITDLEVKYASKSNPVIKIFSGNINGGEKIGVVGRTGPGKSTLMSALFRIVESSNGSVRIDGLDVYRIDQELWTALELVGLKDYVSELPEKLDAPVAKRGENFSVGQRQLMMLACAICYKPKILAADLLIQSSIRTHFKGTTVISIAHRVNTIADFDRIMVLDAGELVEFDSPLNLLHTDGSLFKTLVDAIGSANAAMIAEIVKKHSISY</sequence>
<dbReference type="EMBL" id="JADGJH010003405">
    <property type="protein sequence ID" value="KAJ3091186.1"/>
    <property type="molecule type" value="Genomic_DNA"/>
</dbReference>
<dbReference type="PANTHER" id="PTHR24223:SF443">
    <property type="entry name" value="MULTIDRUG-RESISTANCE LIKE PROTEIN 1, ISOFORM I"/>
    <property type="match status" value="1"/>
</dbReference>
<keyword evidence="2" id="KW-0677">Repeat</keyword>
<evidence type="ECO:0000259" key="5">
    <source>
        <dbReference type="PROSITE" id="PS50893"/>
    </source>
</evidence>
<protein>
    <submittedName>
        <fullName evidence="6">Multidrug resistance-associated protein 4</fullName>
    </submittedName>
</protein>
<dbReference type="InterPro" id="IPR017871">
    <property type="entry name" value="ABC_transporter-like_CS"/>
</dbReference>
<dbReference type="InterPro" id="IPR003439">
    <property type="entry name" value="ABC_transporter-like_ATP-bd"/>
</dbReference>
<evidence type="ECO:0000313" key="7">
    <source>
        <dbReference type="Proteomes" id="UP001211907"/>
    </source>
</evidence>
<gene>
    <name evidence="6" type="primary">ABCC4_2</name>
    <name evidence="6" type="ORF">HK100_007252</name>
</gene>
<evidence type="ECO:0000256" key="3">
    <source>
        <dbReference type="ARBA" id="ARBA00022741"/>
    </source>
</evidence>
<dbReference type="InterPro" id="IPR003593">
    <property type="entry name" value="AAA+_ATPase"/>
</dbReference>
<proteinExistence type="predicted"/>
<reference evidence="6" key="1">
    <citation type="submission" date="2020-05" db="EMBL/GenBank/DDBJ databases">
        <title>Phylogenomic resolution of chytrid fungi.</title>
        <authorList>
            <person name="Stajich J.E."/>
            <person name="Amses K."/>
            <person name="Simmons R."/>
            <person name="Seto K."/>
            <person name="Myers J."/>
            <person name="Bonds A."/>
            <person name="Quandt C.A."/>
            <person name="Barry K."/>
            <person name="Liu P."/>
            <person name="Grigoriev I."/>
            <person name="Longcore J.E."/>
            <person name="James T.Y."/>
        </authorList>
    </citation>
    <scope>NUCLEOTIDE SEQUENCE</scope>
    <source>
        <strain evidence="6">JEL0513</strain>
    </source>
</reference>
<evidence type="ECO:0000313" key="6">
    <source>
        <dbReference type="EMBL" id="KAJ3091186.1"/>
    </source>
</evidence>
<accession>A0AAD5SQL0</accession>
<dbReference type="Gene3D" id="3.40.50.300">
    <property type="entry name" value="P-loop containing nucleotide triphosphate hydrolases"/>
    <property type="match status" value="2"/>
</dbReference>
<dbReference type="GO" id="GO:0042626">
    <property type="term" value="F:ATPase-coupled transmembrane transporter activity"/>
    <property type="evidence" value="ECO:0007669"/>
    <property type="project" value="TreeGrafter"/>
</dbReference>
<organism evidence="6 7">
    <name type="scientific">Physocladia obscura</name>
    <dbReference type="NCBI Taxonomy" id="109957"/>
    <lineage>
        <taxon>Eukaryota</taxon>
        <taxon>Fungi</taxon>
        <taxon>Fungi incertae sedis</taxon>
        <taxon>Chytridiomycota</taxon>
        <taxon>Chytridiomycota incertae sedis</taxon>
        <taxon>Chytridiomycetes</taxon>
        <taxon>Chytridiales</taxon>
        <taxon>Chytriomycetaceae</taxon>
        <taxon>Physocladia</taxon>
    </lineage>
</organism>
<evidence type="ECO:0000256" key="1">
    <source>
        <dbReference type="ARBA" id="ARBA00004128"/>
    </source>
</evidence>
<dbReference type="GO" id="GO:0005524">
    <property type="term" value="F:ATP binding"/>
    <property type="evidence" value="ECO:0007669"/>
    <property type="project" value="UniProtKB-KW"/>
</dbReference>
<evidence type="ECO:0000256" key="2">
    <source>
        <dbReference type="ARBA" id="ARBA00022737"/>
    </source>
</evidence>
<comment type="caution">
    <text evidence="6">The sequence shown here is derived from an EMBL/GenBank/DDBJ whole genome shotgun (WGS) entry which is preliminary data.</text>
</comment>
<keyword evidence="4" id="KW-0067">ATP-binding</keyword>